<dbReference type="Proteomes" id="UP000325255">
    <property type="component" value="Unassembled WGS sequence"/>
</dbReference>
<dbReference type="Pfam" id="PF13692">
    <property type="entry name" value="Glyco_trans_1_4"/>
    <property type="match status" value="1"/>
</dbReference>
<gene>
    <name evidence="2" type="ORF">F1189_17110</name>
</gene>
<feature type="domain" description="Glycosyltransferase subfamily 4-like N-terminal" evidence="1">
    <location>
        <begin position="27"/>
        <end position="223"/>
    </location>
</feature>
<dbReference type="InterPro" id="IPR028098">
    <property type="entry name" value="Glyco_trans_4-like_N"/>
</dbReference>
<evidence type="ECO:0000313" key="2">
    <source>
        <dbReference type="EMBL" id="KAA5610954.1"/>
    </source>
</evidence>
<proteinExistence type="predicted"/>
<dbReference type="EMBL" id="VWPK01000026">
    <property type="protein sequence ID" value="KAA5610954.1"/>
    <property type="molecule type" value="Genomic_DNA"/>
</dbReference>
<organism evidence="2 3">
    <name type="scientific">Rhodovastum atsumiense</name>
    <dbReference type="NCBI Taxonomy" id="504468"/>
    <lineage>
        <taxon>Bacteria</taxon>
        <taxon>Pseudomonadati</taxon>
        <taxon>Pseudomonadota</taxon>
        <taxon>Alphaproteobacteria</taxon>
        <taxon>Acetobacterales</taxon>
        <taxon>Acetobacteraceae</taxon>
        <taxon>Rhodovastum</taxon>
    </lineage>
</organism>
<dbReference type="GO" id="GO:0016757">
    <property type="term" value="F:glycosyltransferase activity"/>
    <property type="evidence" value="ECO:0007669"/>
    <property type="project" value="UniProtKB-ARBA"/>
</dbReference>
<dbReference type="SUPFAM" id="SSF53756">
    <property type="entry name" value="UDP-Glycosyltransferase/glycogen phosphorylase"/>
    <property type="match status" value="1"/>
</dbReference>
<protein>
    <submittedName>
        <fullName evidence="2">Glycosyltransferase family 4 protein</fullName>
    </submittedName>
</protein>
<dbReference type="Pfam" id="PF13579">
    <property type="entry name" value="Glyco_trans_4_4"/>
    <property type="match status" value="1"/>
</dbReference>
<sequence length="417" mass="46054">MRFDPLRAPDPLRIVLVNNFYPPYLVGGGEIVVWHLARELAATGVDVTVVTTCAPRQGMHEEAQDGVHVVRFFPRNLWWSYARFRAGEARSLPAKLVWMLRDAWNHDAAAKFGAVLDTIAPDLVHTHNIRGLSPAIWAEAQRRGLPVVHTLHNYHLLCRRSTMLDAHGMPCGGNCLGCRLYRRWYCRLGSEVDLLCSPSRHVLSLHERAGLTVRLGQHVVRNGLPRPARLPQRPENAVLRLLFSCQLHPVSGLLQLLEAMRLLQGPVALHIVGRGPLGEVVRRAVADDPRIVFHGFLATEERQREFALCDAVLFPSALVECTSLVIAEAFLHGRPVIGSDQPPLEEIVTHGVNGLLFEAGKPASLAAAIAQLAGNRALLRTLSQGAEEAASTCTTQAMTASYRGLYEFALEQRRMAA</sequence>
<evidence type="ECO:0000313" key="3">
    <source>
        <dbReference type="Proteomes" id="UP000325255"/>
    </source>
</evidence>
<dbReference type="OrthoDB" id="7249056at2"/>
<keyword evidence="2" id="KW-0808">Transferase</keyword>
<reference evidence="2 3" key="1">
    <citation type="submission" date="2019-09" db="EMBL/GenBank/DDBJ databases">
        <title>Genome sequence of Rhodovastum atsumiense, a diverse member of the Acetobacteraceae family of non-sulfur purple photosynthetic bacteria.</title>
        <authorList>
            <person name="Meyer T."/>
            <person name="Kyndt J."/>
        </authorList>
    </citation>
    <scope>NUCLEOTIDE SEQUENCE [LARGE SCALE GENOMIC DNA]</scope>
    <source>
        <strain evidence="2 3">DSM 21279</strain>
    </source>
</reference>
<dbReference type="AlphaFoldDB" id="A0A5M6IRQ7"/>
<comment type="caution">
    <text evidence="2">The sequence shown here is derived from an EMBL/GenBank/DDBJ whole genome shotgun (WGS) entry which is preliminary data.</text>
</comment>
<keyword evidence="3" id="KW-1185">Reference proteome</keyword>
<accession>A0A5M6IRQ7</accession>
<evidence type="ECO:0000259" key="1">
    <source>
        <dbReference type="Pfam" id="PF13579"/>
    </source>
</evidence>
<dbReference type="Gene3D" id="3.40.50.2000">
    <property type="entry name" value="Glycogen Phosphorylase B"/>
    <property type="match status" value="2"/>
</dbReference>
<dbReference type="RefSeq" id="WP_150042056.1">
    <property type="nucleotide sequence ID" value="NZ_OW485601.1"/>
</dbReference>
<dbReference type="PANTHER" id="PTHR45947">
    <property type="entry name" value="SULFOQUINOVOSYL TRANSFERASE SQD2"/>
    <property type="match status" value="1"/>
</dbReference>
<name>A0A5M6IRQ7_9PROT</name>
<dbReference type="InterPro" id="IPR050194">
    <property type="entry name" value="Glycosyltransferase_grp1"/>
</dbReference>
<dbReference type="PANTHER" id="PTHR45947:SF13">
    <property type="entry name" value="TRANSFERASE"/>
    <property type="match status" value="1"/>
</dbReference>